<proteinExistence type="inferred from homology"/>
<keyword evidence="11" id="KW-1185">Reference proteome</keyword>
<evidence type="ECO:0000256" key="7">
    <source>
        <dbReference type="ARBA" id="ARBA00022840"/>
    </source>
</evidence>
<dbReference type="PANTHER" id="PTHR43442">
    <property type="entry name" value="GLUCONOKINASE-RELATED"/>
    <property type="match status" value="1"/>
</dbReference>
<dbReference type="InterPro" id="IPR027417">
    <property type="entry name" value="P-loop_NTPase"/>
</dbReference>
<keyword evidence="5 9" id="KW-0547">Nucleotide-binding</keyword>
<dbReference type="Gene3D" id="3.40.50.300">
    <property type="entry name" value="P-loop containing nucleotide triphosphate hydrolases"/>
    <property type="match status" value="1"/>
</dbReference>
<organism evidence="10 11">
    <name type="scientific">Roseibium porphyridii</name>
    <dbReference type="NCBI Taxonomy" id="2866279"/>
    <lineage>
        <taxon>Bacteria</taxon>
        <taxon>Pseudomonadati</taxon>
        <taxon>Pseudomonadota</taxon>
        <taxon>Alphaproteobacteria</taxon>
        <taxon>Hyphomicrobiales</taxon>
        <taxon>Stappiaceae</taxon>
        <taxon>Roseibium</taxon>
    </lineage>
</organism>
<keyword evidence="7 9" id="KW-0067">ATP-binding</keyword>
<dbReference type="RefSeq" id="WP_265682467.1">
    <property type="nucleotide sequence ID" value="NZ_CP120863.1"/>
</dbReference>
<sequence>MVAYVVMGVSGCGKSEIGRGFARAIGGTFVDGDDLHPEENIAKMGRGEPLTDDDRAPWLDKVGDRLKDADTPTVIACSALKRIYRERISDRAERPVTFLYLEGSRDILTSRMKNRSGHFMPVALLDSQLATLEPPAADEMFVSASIDQTPDMVIAALLSGLRRETK</sequence>
<dbReference type="NCBIfam" id="TIGR01313">
    <property type="entry name" value="therm_gnt_kin"/>
    <property type="match status" value="1"/>
</dbReference>
<evidence type="ECO:0000256" key="2">
    <source>
        <dbReference type="ARBA" id="ARBA00008420"/>
    </source>
</evidence>
<evidence type="ECO:0000256" key="6">
    <source>
        <dbReference type="ARBA" id="ARBA00022777"/>
    </source>
</evidence>
<dbReference type="EC" id="2.7.1.12" evidence="3 9"/>
<dbReference type="InterPro" id="IPR006001">
    <property type="entry name" value="Therm_gnt_kin"/>
</dbReference>
<evidence type="ECO:0000256" key="8">
    <source>
        <dbReference type="ARBA" id="ARBA00048090"/>
    </source>
</evidence>
<evidence type="ECO:0000256" key="1">
    <source>
        <dbReference type="ARBA" id="ARBA00004761"/>
    </source>
</evidence>
<dbReference type="CDD" id="cd02021">
    <property type="entry name" value="GntK"/>
    <property type="match status" value="1"/>
</dbReference>
<comment type="catalytic activity">
    <reaction evidence="8 9">
        <text>D-gluconate + ATP = 6-phospho-D-gluconate + ADP + H(+)</text>
        <dbReference type="Rhea" id="RHEA:19433"/>
        <dbReference type="ChEBI" id="CHEBI:15378"/>
        <dbReference type="ChEBI" id="CHEBI:18391"/>
        <dbReference type="ChEBI" id="CHEBI:30616"/>
        <dbReference type="ChEBI" id="CHEBI:58759"/>
        <dbReference type="ChEBI" id="CHEBI:456216"/>
        <dbReference type="EC" id="2.7.1.12"/>
    </reaction>
</comment>
<evidence type="ECO:0000313" key="10">
    <source>
        <dbReference type="EMBL" id="WFE92571.1"/>
    </source>
</evidence>
<evidence type="ECO:0000313" key="11">
    <source>
        <dbReference type="Proteomes" id="UP001209803"/>
    </source>
</evidence>
<evidence type="ECO:0000256" key="3">
    <source>
        <dbReference type="ARBA" id="ARBA00012054"/>
    </source>
</evidence>
<dbReference type="Proteomes" id="UP001209803">
    <property type="component" value="Chromosome"/>
</dbReference>
<reference evidence="10 11" key="1">
    <citation type="submission" date="2023-03" db="EMBL/GenBank/DDBJ databases">
        <title>Roseibium porphyridii sp. nov. and Roseibium rhodosorbium sp. nov. isolated from marine algae, Porphyridium cruentum and Rhodosorus marinus, respectively.</title>
        <authorList>
            <person name="Lee M.W."/>
            <person name="Choi B.J."/>
            <person name="Lee J.K."/>
            <person name="Choi D.G."/>
            <person name="Baek J.H."/>
            <person name="Bayburt H."/>
            <person name="Kim J.M."/>
            <person name="Han D.M."/>
            <person name="Kim K.H."/>
            <person name="Jeon C.O."/>
        </authorList>
    </citation>
    <scope>NUCLEOTIDE SEQUENCE [LARGE SCALE GENOMIC DNA]</scope>
    <source>
        <strain evidence="10 11">KMA01</strain>
    </source>
</reference>
<comment type="pathway">
    <text evidence="1">Carbohydrate acid metabolism.</text>
</comment>
<name>A0ABY8FBF7_9HYPH</name>
<dbReference type="EMBL" id="CP120863">
    <property type="protein sequence ID" value="WFE92571.1"/>
    <property type="molecule type" value="Genomic_DNA"/>
</dbReference>
<dbReference type="Pfam" id="PF13671">
    <property type="entry name" value="AAA_33"/>
    <property type="match status" value="1"/>
</dbReference>
<keyword evidence="4 9" id="KW-0808">Transferase</keyword>
<dbReference type="SUPFAM" id="SSF52540">
    <property type="entry name" value="P-loop containing nucleoside triphosphate hydrolases"/>
    <property type="match status" value="1"/>
</dbReference>
<dbReference type="PANTHER" id="PTHR43442:SF3">
    <property type="entry name" value="GLUCONOKINASE-RELATED"/>
    <property type="match status" value="1"/>
</dbReference>
<evidence type="ECO:0000256" key="9">
    <source>
        <dbReference type="RuleBase" id="RU363066"/>
    </source>
</evidence>
<evidence type="ECO:0000256" key="4">
    <source>
        <dbReference type="ARBA" id="ARBA00022679"/>
    </source>
</evidence>
<protein>
    <recommendedName>
        <fullName evidence="3 9">Gluconokinase</fullName>
        <ecNumber evidence="3 9">2.7.1.12</ecNumber>
    </recommendedName>
</protein>
<evidence type="ECO:0000256" key="5">
    <source>
        <dbReference type="ARBA" id="ARBA00022741"/>
    </source>
</evidence>
<comment type="similarity">
    <text evidence="2 9">Belongs to the gluconokinase GntK/GntV family.</text>
</comment>
<gene>
    <name evidence="10" type="ORF">K1718_25535</name>
</gene>
<accession>A0ABY8FBF7</accession>
<keyword evidence="6 9" id="KW-0418">Kinase</keyword>